<sequence>MKRRTALRRIIFVSALGLLALLLLPACQRENALRVVSVESPYYADLVDYGQERDEEGNITEIEVTPVDVVGVQFQYVEIGPGLPTWTPYQAHVEKVTISFKRLGGDELYQPLPNITVPCKVVVQSDPTGKKIVSGAFELFSAWYKEEYLSGYDYLVLEATLKFSGYDDASGKPIEATNKMEVSVSDFYDDPTRIGQ</sequence>
<proteinExistence type="predicted"/>
<comment type="caution">
    <text evidence="1">The sequence shown here is derived from an EMBL/GenBank/DDBJ whole genome shotgun (WGS) entry which is preliminary data.</text>
</comment>
<reference evidence="1" key="1">
    <citation type="journal article" date="2020" name="mSystems">
        <title>Genome- and Community-Level Interaction Insights into Carbon Utilization and Element Cycling Functions of Hydrothermarchaeota in Hydrothermal Sediment.</title>
        <authorList>
            <person name="Zhou Z."/>
            <person name="Liu Y."/>
            <person name="Xu W."/>
            <person name="Pan J."/>
            <person name="Luo Z.H."/>
            <person name="Li M."/>
        </authorList>
    </citation>
    <scope>NUCLEOTIDE SEQUENCE [LARGE SCALE GENOMIC DNA]</scope>
    <source>
        <strain evidence="1">SpSt-265</strain>
        <strain evidence="2">SpSt-465</strain>
    </source>
</reference>
<dbReference type="AlphaFoldDB" id="A0A7C1NBG0"/>
<organism evidence="1">
    <name type="scientific">candidate division WOR-3 bacterium</name>
    <dbReference type="NCBI Taxonomy" id="2052148"/>
    <lineage>
        <taxon>Bacteria</taxon>
        <taxon>Bacteria division WOR-3</taxon>
    </lineage>
</organism>
<evidence type="ECO:0000313" key="2">
    <source>
        <dbReference type="EMBL" id="HFJ54238.1"/>
    </source>
</evidence>
<dbReference type="EMBL" id="DSTU01000007">
    <property type="protein sequence ID" value="HFJ54238.1"/>
    <property type="molecule type" value="Genomic_DNA"/>
</dbReference>
<gene>
    <name evidence="1" type="ORF">ENP94_03670</name>
    <name evidence="2" type="ORF">ENS16_06075</name>
</gene>
<evidence type="ECO:0000313" key="1">
    <source>
        <dbReference type="EMBL" id="HEA87092.1"/>
    </source>
</evidence>
<accession>A0A7C1NBG0</accession>
<dbReference type="EMBL" id="DSLG01000004">
    <property type="protein sequence ID" value="HEA87092.1"/>
    <property type="molecule type" value="Genomic_DNA"/>
</dbReference>
<name>A0A7C1NBG0_UNCW3</name>
<protein>
    <submittedName>
        <fullName evidence="1">Uncharacterized protein</fullName>
    </submittedName>
</protein>